<dbReference type="KEGG" id="lok:Loa_01890"/>
<evidence type="ECO:0000256" key="2">
    <source>
        <dbReference type="ARBA" id="ARBA00022692"/>
    </source>
</evidence>
<dbReference type="PATRIC" id="fig|1268635.3.peg.1927"/>
<feature type="transmembrane region" description="Helical" evidence="5">
    <location>
        <begin position="170"/>
        <end position="194"/>
    </location>
</feature>
<dbReference type="eggNOG" id="COG0530">
    <property type="taxonomic scope" value="Bacteria"/>
</dbReference>
<dbReference type="PANTHER" id="PTHR10846">
    <property type="entry name" value="SODIUM/POTASSIUM/CALCIUM EXCHANGER"/>
    <property type="match status" value="1"/>
</dbReference>
<evidence type="ECO:0000259" key="6">
    <source>
        <dbReference type="Pfam" id="PF01699"/>
    </source>
</evidence>
<dbReference type="RefSeq" id="WP_025385950.1">
    <property type="nucleotide sequence ID" value="NZ_CP004006.1"/>
</dbReference>
<feature type="transmembrane region" description="Helical" evidence="5">
    <location>
        <begin position="72"/>
        <end position="92"/>
    </location>
</feature>
<evidence type="ECO:0000313" key="7">
    <source>
        <dbReference type="EMBL" id="AHE67437.1"/>
    </source>
</evidence>
<organism evidence="7 8">
    <name type="scientific">Legionella oakridgensis ATCC 33761 = DSM 21215</name>
    <dbReference type="NCBI Taxonomy" id="1268635"/>
    <lineage>
        <taxon>Bacteria</taxon>
        <taxon>Pseudomonadati</taxon>
        <taxon>Pseudomonadota</taxon>
        <taxon>Gammaproteobacteria</taxon>
        <taxon>Legionellales</taxon>
        <taxon>Legionellaceae</taxon>
        <taxon>Legionella</taxon>
    </lineage>
</organism>
<feature type="transmembrane region" description="Helical" evidence="5">
    <location>
        <begin position="37"/>
        <end position="60"/>
    </location>
</feature>
<keyword evidence="4 5" id="KW-0472">Membrane</keyword>
<keyword evidence="2 5" id="KW-0812">Transmembrane</keyword>
<dbReference type="Proteomes" id="UP000018838">
    <property type="component" value="Chromosome"/>
</dbReference>
<evidence type="ECO:0000256" key="4">
    <source>
        <dbReference type="ARBA" id="ARBA00023136"/>
    </source>
</evidence>
<dbReference type="InterPro" id="IPR004837">
    <property type="entry name" value="NaCa_Exmemb"/>
</dbReference>
<evidence type="ECO:0000256" key="3">
    <source>
        <dbReference type="ARBA" id="ARBA00022989"/>
    </source>
</evidence>
<dbReference type="Pfam" id="PF01699">
    <property type="entry name" value="Na_Ca_ex"/>
    <property type="match status" value="2"/>
</dbReference>
<feature type="transmembrane region" description="Helical" evidence="5">
    <location>
        <begin position="267"/>
        <end position="285"/>
    </location>
</feature>
<feature type="transmembrane region" description="Helical" evidence="5">
    <location>
        <begin position="235"/>
        <end position="255"/>
    </location>
</feature>
<feature type="transmembrane region" description="Helical" evidence="5">
    <location>
        <begin position="104"/>
        <end position="123"/>
    </location>
</feature>
<dbReference type="PANTHER" id="PTHR10846:SF8">
    <property type="entry name" value="INNER MEMBRANE PROTEIN YRBG"/>
    <property type="match status" value="1"/>
</dbReference>
<feature type="domain" description="Sodium/calcium exchanger membrane region" evidence="6">
    <location>
        <begin position="172"/>
        <end position="285"/>
    </location>
</feature>
<gene>
    <name evidence="7" type="ORF">Loa_01890</name>
</gene>
<keyword evidence="3 5" id="KW-1133">Transmembrane helix</keyword>
<keyword evidence="8" id="KW-1185">Reference proteome</keyword>
<feature type="domain" description="Sodium/calcium exchanger membrane region" evidence="6">
    <location>
        <begin position="4"/>
        <end position="144"/>
    </location>
</feature>
<proteinExistence type="predicted"/>
<dbReference type="GO" id="GO:0008273">
    <property type="term" value="F:calcium, potassium:sodium antiporter activity"/>
    <property type="evidence" value="ECO:0007669"/>
    <property type="project" value="TreeGrafter"/>
</dbReference>
<dbReference type="InterPro" id="IPR004481">
    <property type="entry name" value="K/Na/Ca-exchanger"/>
</dbReference>
<feature type="transmembrane region" description="Helical" evidence="5">
    <location>
        <begin position="130"/>
        <end position="150"/>
    </location>
</feature>
<sequence>MIIILVLLFGFIGLIWAANHLITGASGIAIHYRLTPLIIGLTIVAIATSAPEITISLFSAMEGRNDLAIGNAVGSNIANIGLILGLILLLRPLTTRSSLLRREYPLLILSMLFAYSLVIDGYLGVLDGCLLILGCIVLIGYFIFIAQHSSRDIFAREYKQYMVTTRSVKANVLSLLLGMIVLPFSAHFVVNSAVQLATWFGVNELKIGLTIIAIGTSLPQITTSLVAAFKGLDDIAVGNILGSNMYNLLLVMAFPGIINPSAINHAILWRDIPIMFIITGVLLLINYREKKKLLAGMADYCFSFTVAIFYLSSFMHDWLLFLLRHTRKAFQYKECLLNFLYFE</sequence>
<comment type="subcellular location">
    <subcellularLocation>
        <location evidence="1">Membrane</location>
        <topology evidence="1">Multi-pass membrane protein</topology>
    </subcellularLocation>
</comment>
<accession>W0BFN2</accession>
<feature type="transmembrane region" description="Helical" evidence="5">
    <location>
        <begin position="206"/>
        <end position="229"/>
    </location>
</feature>
<evidence type="ECO:0000256" key="1">
    <source>
        <dbReference type="ARBA" id="ARBA00004141"/>
    </source>
</evidence>
<dbReference type="InterPro" id="IPR044880">
    <property type="entry name" value="NCX_ion-bd_dom_sf"/>
</dbReference>
<evidence type="ECO:0000313" key="8">
    <source>
        <dbReference type="Proteomes" id="UP000018838"/>
    </source>
</evidence>
<dbReference type="NCBIfam" id="TIGR00367">
    <property type="entry name" value="calcium/sodium antiporter"/>
    <property type="match status" value="1"/>
</dbReference>
<evidence type="ECO:0000256" key="5">
    <source>
        <dbReference type="SAM" id="Phobius"/>
    </source>
</evidence>
<reference evidence="7 8" key="1">
    <citation type="journal article" date="2013" name="Int. J. Med. Microbiol.">
        <title>Legionella oakridgensis ATCC 33761 genome sequence and phenotypic characterization reveals its replication capacity in amoebae.</title>
        <authorList>
            <person name="Brzuszkiewicz E."/>
            <person name="Schulz T."/>
            <person name="Rydzewski K."/>
            <person name="Daniel R."/>
            <person name="Gillmaier N."/>
            <person name="Dittmann C."/>
            <person name="Holland G."/>
            <person name="Schunder E."/>
            <person name="Lautner M."/>
            <person name="Eisenreich W."/>
            <person name="Luck C."/>
            <person name="Heuner K."/>
        </authorList>
    </citation>
    <scope>NUCLEOTIDE SEQUENCE [LARGE SCALE GENOMIC DNA]</scope>
    <source>
        <strain>OR-10</strain>
        <strain evidence="8">ATCC 33761</strain>
    </source>
</reference>
<feature type="transmembrane region" description="Helical" evidence="5">
    <location>
        <begin position="297"/>
        <end position="323"/>
    </location>
</feature>
<dbReference type="EMBL" id="CP004006">
    <property type="protein sequence ID" value="AHE67437.1"/>
    <property type="molecule type" value="Genomic_DNA"/>
</dbReference>
<dbReference type="HOGENOM" id="CLU_007948_0_2_6"/>
<dbReference type="GO" id="GO:0005886">
    <property type="term" value="C:plasma membrane"/>
    <property type="evidence" value="ECO:0007669"/>
    <property type="project" value="TreeGrafter"/>
</dbReference>
<dbReference type="GO" id="GO:0005262">
    <property type="term" value="F:calcium channel activity"/>
    <property type="evidence" value="ECO:0007669"/>
    <property type="project" value="TreeGrafter"/>
</dbReference>
<dbReference type="AlphaFoldDB" id="W0BFN2"/>
<dbReference type="Gene3D" id="1.20.1420.30">
    <property type="entry name" value="NCX, central ion-binding region"/>
    <property type="match status" value="2"/>
</dbReference>
<dbReference type="GO" id="GO:0006874">
    <property type="term" value="P:intracellular calcium ion homeostasis"/>
    <property type="evidence" value="ECO:0007669"/>
    <property type="project" value="TreeGrafter"/>
</dbReference>
<name>W0BFN2_9GAMM</name>
<protein>
    <submittedName>
        <fullName evidence="7">K+-dependent Na+/Ca+ exchanger related-protein</fullName>
    </submittedName>
</protein>